<dbReference type="InterPro" id="IPR002071">
    <property type="entry name" value="Thermonucl_AS"/>
</dbReference>
<dbReference type="PROSITE" id="PS50830">
    <property type="entry name" value="TNASE_3"/>
    <property type="match status" value="1"/>
</dbReference>
<reference evidence="2 3" key="1">
    <citation type="submission" date="2017-10" db="EMBL/GenBank/DDBJ databases">
        <title>Resolving the taxonomy of Roseburia spp., Eubacterium rectale and Agathobacter spp. through phylogenomic analysis.</title>
        <authorList>
            <person name="Sheridan P.O."/>
            <person name="Walker A.W."/>
            <person name="Duncan S.H."/>
            <person name="Scott K.P."/>
            <person name="Toole P.W.O."/>
            <person name="Luis P."/>
            <person name="Flint H.J."/>
        </authorList>
    </citation>
    <scope>NUCLEOTIDE SEQUENCE [LARGE SCALE GENOMIC DNA]</scope>
    <source>
        <strain evidence="2 3">JK626</strain>
    </source>
</reference>
<dbReference type="EMBL" id="PDYF01000011">
    <property type="protein sequence ID" value="PHU35017.1"/>
    <property type="molecule type" value="Genomic_DNA"/>
</dbReference>
<dbReference type="InterPro" id="IPR016071">
    <property type="entry name" value="Staphylococal_nuclease_OB-fold"/>
</dbReference>
<dbReference type="Proteomes" id="UP000225889">
    <property type="component" value="Unassembled WGS sequence"/>
</dbReference>
<dbReference type="GO" id="GO:0004518">
    <property type="term" value="F:nuclease activity"/>
    <property type="evidence" value="ECO:0007669"/>
    <property type="project" value="InterPro"/>
</dbReference>
<evidence type="ECO:0000259" key="1">
    <source>
        <dbReference type="PROSITE" id="PS50830"/>
    </source>
</evidence>
<accession>A0A2G3DVD3</accession>
<evidence type="ECO:0000313" key="2">
    <source>
        <dbReference type="EMBL" id="PHU35017.1"/>
    </source>
</evidence>
<organism evidence="2 3">
    <name type="scientific">Pseudobutyrivibrio ruminis</name>
    <dbReference type="NCBI Taxonomy" id="46206"/>
    <lineage>
        <taxon>Bacteria</taxon>
        <taxon>Bacillati</taxon>
        <taxon>Bacillota</taxon>
        <taxon>Clostridia</taxon>
        <taxon>Lachnospirales</taxon>
        <taxon>Lachnospiraceae</taxon>
        <taxon>Pseudobutyrivibrio</taxon>
    </lineage>
</organism>
<dbReference type="AlphaFoldDB" id="A0A2G3DVD3"/>
<sequence length="204" mass="23437">MNNMKNNNRWQRIVGIIVAIILCVASSEFINNQNVTEIDADNTVDNQESKLDAVKFIRTVDGDTIIVEDSNGEHKRVRMIGIDTPESVAQEEERNNEYGVMASDYTKELLTNAITLYLEYDVDADDQYDRILAYVWLEDVDDTFNVENIKNSMVNAIIVENGYGIAKKYEPTVAHDDILAELMAEAEENNIGLWQYQEFRDLWK</sequence>
<gene>
    <name evidence="2" type="ORF">CSX01_06695</name>
</gene>
<dbReference type="Gene3D" id="2.40.50.90">
    <property type="match status" value="1"/>
</dbReference>
<dbReference type="InterPro" id="IPR035437">
    <property type="entry name" value="SNase_OB-fold_sf"/>
</dbReference>
<name>A0A2G3DVD3_9FIRM</name>
<protein>
    <recommendedName>
        <fullName evidence="1">TNase-like domain-containing protein</fullName>
    </recommendedName>
</protein>
<dbReference type="Pfam" id="PF00565">
    <property type="entry name" value="SNase"/>
    <property type="match status" value="1"/>
</dbReference>
<proteinExistence type="predicted"/>
<comment type="caution">
    <text evidence="2">The sequence shown here is derived from an EMBL/GenBank/DDBJ whole genome shotgun (WGS) entry which is preliminary data.</text>
</comment>
<dbReference type="SMART" id="SM00318">
    <property type="entry name" value="SNc"/>
    <property type="match status" value="1"/>
</dbReference>
<reference evidence="2 3" key="2">
    <citation type="submission" date="2017-10" db="EMBL/GenBank/DDBJ databases">
        <authorList>
            <person name="Banno H."/>
            <person name="Chua N.-H."/>
        </authorList>
    </citation>
    <scope>NUCLEOTIDE SEQUENCE [LARGE SCALE GENOMIC DNA]</scope>
    <source>
        <strain evidence="2 3">JK626</strain>
    </source>
</reference>
<dbReference type="GO" id="GO:0003676">
    <property type="term" value="F:nucleic acid binding"/>
    <property type="evidence" value="ECO:0007669"/>
    <property type="project" value="InterPro"/>
</dbReference>
<feature type="domain" description="TNase-like" evidence="1">
    <location>
        <begin position="50"/>
        <end position="196"/>
    </location>
</feature>
<dbReference type="SUPFAM" id="SSF50199">
    <property type="entry name" value="Staphylococcal nuclease"/>
    <property type="match status" value="1"/>
</dbReference>
<evidence type="ECO:0000313" key="3">
    <source>
        <dbReference type="Proteomes" id="UP000225889"/>
    </source>
</evidence>
<dbReference type="PROSITE" id="PS01123">
    <property type="entry name" value="TNASE_1"/>
    <property type="match status" value="1"/>
</dbReference>